<sequence length="128" mass="13577">MHPDGIQDLGCLEDRLGDVRNVENRSEAARVAGCPSFARPDPKDLKKSGSIYFEPPSVSRAPPPLAEGCGPTECELELERTVGLREGGIAEDAPPGSAVLGTAAVSSPNPPHPLRFDSAIIEPSRRHD</sequence>
<dbReference type="AlphaFoldDB" id="A0A067TBQ5"/>
<organism evidence="2 3">
    <name type="scientific">Galerina marginata (strain CBS 339.88)</name>
    <dbReference type="NCBI Taxonomy" id="685588"/>
    <lineage>
        <taxon>Eukaryota</taxon>
        <taxon>Fungi</taxon>
        <taxon>Dikarya</taxon>
        <taxon>Basidiomycota</taxon>
        <taxon>Agaricomycotina</taxon>
        <taxon>Agaricomycetes</taxon>
        <taxon>Agaricomycetidae</taxon>
        <taxon>Agaricales</taxon>
        <taxon>Agaricineae</taxon>
        <taxon>Strophariaceae</taxon>
        <taxon>Galerina</taxon>
    </lineage>
</organism>
<dbReference type="HOGENOM" id="CLU_1959744_0_0_1"/>
<evidence type="ECO:0000313" key="2">
    <source>
        <dbReference type="EMBL" id="KDR76413.1"/>
    </source>
</evidence>
<dbReference type="EMBL" id="KL142379">
    <property type="protein sequence ID" value="KDR76413.1"/>
    <property type="molecule type" value="Genomic_DNA"/>
</dbReference>
<protein>
    <submittedName>
        <fullName evidence="2">Uncharacterized protein</fullName>
    </submittedName>
</protein>
<name>A0A067TBQ5_GALM3</name>
<proteinExistence type="predicted"/>
<feature type="region of interest" description="Disordered" evidence="1">
    <location>
        <begin position="88"/>
        <end position="128"/>
    </location>
</feature>
<accession>A0A067TBQ5</accession>
<reference evidence="3" key="1">
    <citation type="journal article" date="2014" name="Proc. Natl. Acad. Sci. U.S.A.">
        <title>Extensive sampling of basidiomycete genomes demonstrates inadequacy of the white-rot/brown-rot paradigm for wood decay fungi.</title>
        <authorList>
            <person name="Riley R."/>
            <person name="Salamov A.A."/>
            <person name="Brown D.W."/>
            <person name="Nagy L.G."/>
            <person name="Floudas D."/>
            <person name="Held B.W."/>
            <person name="Levasseur A."/>
            <person name="Lombard V."/>
            <person name="Morin E."/>
            <person name="Otillar R."/>
            <person name="Lindquist E.A."/>
            <person name="Sun H."/>
            <person name="LaButti K.M."/>
            <person name="Schmutz J."/>
            <person name="Jabbour D."/>
            <person name="Luo H."/>
            <person name="Baker S.E."/>
            <person name="Pisabarro A.G."/>
            <person name="Walton J.D."/>
            <person name="Blanchette R.A."/>
            <person name="Henrissat B."/>
            <person name="Martin F."/>
            <person name="Cullen D."/>
            <person name="Hibbett D.S."/>
            <person name="Grigoriev I.V."/>
        </authorList>
    </citation>
    <scope>NUCLEOTIDE SEQUENCE [LARGE SCALE GENOMIC DNA]</scope>
    <source>
        <strain evidence="3">CBS 339.88</strain>
    </source>
</reference>
<gene>
    <name evidence="2" type="ORF">GALMADRAFT_140109</name>
</gene>
<dbReference type="Proteomes" id="UP000027222">
    <property type="component" value="Unassembled WGS sequence"/>
</dbReference>
<evidence type="ECO:0000256" key="1">
    <source>
        <dbReference type="SAM" id="MobiDB-lite"/>
    </source>
</evidence>
<keyword evidence="3" id="KW-1185">Reference proteome</keyword>
<evidence type="ECO:0000313" key="3">
    <source>
        <dbReference type="Proteomes" id="UP000027222"/>
    </source>
</evidence>